<name>A0A6A6VBZ5_9PLEO</name>
<reference evidence="2" key="1">
    <citation type="journal article" date="2020" name="Stud. Mycol.">
        <title>101 Dothideomycetes genomes: a test case for predicting lifestyles and emergence of pathogens.</title>
        <authorList>
            <person name="Haridas S."/>
            <person name="Albert R."/>
            <person name="Binder M."/>
            <person name="Bloem J."/>
            <person name="Labutti K."/>
            <person name="Salamov A."/>
            <person name="Andreopoulos B."/>
            <person name="Baker S."/>
            <person name="Barry K."/>
            <person name="Bills G."/>
            <person name="Bluhm B."/>
            <person name="Cannon C."/>
            <person name="Castanera R."/>
            <person name="Culley D."/>
            <person name="Daum C."/>
            <person name="Ezra D."/>
            <person name="Gonzalez J."/>
            <person name="Henrissat B."/>
            <person name="Kuo A."/>
            <person name="Liang C."/>
            <person name="Lipzen A."/>
            <person name="Lutzoni F."/>
            <person name="Magnuson J."/>
            <person name="Mondo S."/>
            <person name="Nolan M."/>
            <person name="Ohm R."/>
            <person name="Pangilinan J."/>
            <person name="Park H.-J."/>
            <person name="Ramirez L."/>
            <person name="Alfaro M."/>
            <person name="Sun H."/>
            <person name="Tritt A."/>
            <person name="Yoshinaga Y."/>
            <person name="Zwiers L.-H."/>
            <person name="Turgeon B."/>
            <person name="Goodwin S."/>
            <person name="Spatafora J."/>
            <person name="Crous P."/>
            <person name="Grigoriev I."/>
        </authorList>
    </citation>
    <scope>NUCLEOTIDE SEQUENCE</scope>
    <source>
        <strain evidence="2">CBS 119925</strain>
    </source>
</reference>
<evidence type="ECO:0008006" key="4">
    <source>
        <dbReference type="Google" id="ProtNLM"/>
    </source>
</evidence>
<feature type="compositionally biased region" description="Polar residues" evidence="1">
    <location>
        <begin position="286"/>
        <end position="302"/>
    </location>
</feature>
<feature type="region of interest" description="Disordered" evidence="1">
    <location>
        <begin position="647"/>
        <end position="666"/>
    </location>
</feature>
<evidence type="ECO:0000313" key="2">
    <source>
        <dbReference type="EMBL" id="KAF2747426.1"/>
    </source>
</evidence>
<feature type="compositionally biased region" description="Low complexity" evidence="1">
    <location>
        <begin position="131"/>
        <end position="150"/>
    </location>
</feature>
<evidence type="ECO:0000313" key="3">
    <source>
        <dbReference type="Proteomes" id="UP000799440"/>
    </source>
</evidence>
<dbReference type="EMBL" id="MU006573">
    <property type="protein sequence ID" value="KAF2747426.1"/>
    <property type="molecule type" value="Genomic_DNA"/>
</dbReference>
<feature type="compositionally biased region" description="Polar residues" evidence="1">
    <location>
        <begin position="648"/>
        <end position="666"/>
    </location>
</feature>
<accession>A0A6A6VBZ5</accession>
<feature type="region of interest" description="Disordered" evidence="1">
    <location>
        <begin position="272"/>
        <end position="312"/>
    </location>
</feature>
<gene>
    <name evidence="2" type="ORF">M011DRAFT_477478</name>
</gene>
<feature type="region of interest" description="Disordered" evidence="1">
    <location>
        <begin position="1"/>
        <end position="167"/>
    </location>
</feature>
<proteinExistence type="predicted"/>
<dbReference type="AlphaFoldDB" id="A0A6A6VBZ5"/>
<evidence type="ECO:0000256" key="1">
    <source>
        <dbReference type="SAM" id="MobiDB-lite"/>
    </source>
</evidence>
<keyword evidence="3" id="KW-1185">Reference proteome</keyword>
<dbReference type="OrthoDB" id="5329403at2759"/>
<organism evidence="2 3">
    <name type="scientific">Sporormia fimetaria CBS 119925</name>
    <dbReference type="NCBI Taxonomy" id="1340428"/>
    <lineage>
        <taxon>Eukaryota</taxon>
        <taxon>Fungi</taxon>
        <taxon>Dikarya</taxon>
        <taxon>Ascomycota</taxon>
        <taxon>Pezizomycotina</taxon>
        <taxon>Dothideomycetes</taxon>
        <taxon>Pleosporomycetidae</taxon>
        <taxon>Pleosporales</taxon>
        <taxon>Sporormiaceae</taxon>
        <taxon>Sporormia</taxon>
    </lineage>
</organism>
<sequence length="666" mass="71657">MATSMPAAPRQQPRRIVPAIPFALIRRPRVTRPITPEGASTGAVASPAAEPKQATGKPAADEAVNGPPTPQSRLSVTANGDDAEDVPSGQKPDPDVAPQQGVASEKEDNAPTNGSDSHLEAAVPVVPEVLNGGAADTSSSTSNADTTNSDPPVSERQQLPEKTSHPSVVNHELQAGNMGAVRDGVHQPSTLPPAAQEPGRDMLPATERLMRHPPGLGAPSTHPFVAEYPPPWAAAIPPAVQPPHGDLSHAPDFPHQRPYQLGAFQNAEVNHGAPMIGPAAAPNGLRSGSQSPVKSGSWQTRHSSIHDIQGPSMQNGIAPHDVFSKQHAPGAPAFPEPIRLAEYLCSQVGNPEFADFILQVHIQGAPAFTMPVHAVVVSRSRTISAAIRSASISHQKASSKLATLHTQNTYITPAALAEAVRVLYGGPLLDPNVFCHGLEPFSPHMDPSLSPSDAGNRMSRAISYAATAVFLAMLDMHERGLMLIKALLRWDTLEQALAFARDSRPLMYSILDFLVFSFPVDFTFYANARELKLAPRLPQSPLTQIRFGDVPTEDGPTPDYVSQTLSCILLSCPLPLLDMLFNQPRLLDRVGRHCVERSLLAVVEERERRREQALKNLSGKAWEHDSASYSKPLVENLFWQESIKKSSTHPSGYTVIQTNTRAHPYP</sequence>
<protein>
    <recommendedName>
        <fullName evidence="4">BTB domain-containing protein</fullName>
    </recommendedName>
</protein>
<feature type="compositionally biased region" description="Basic and acidic residues" evidence="1">
    <location>
        <begin position="246"/>
        <end position="255"/>
    </location>
</feature>
<dbReference type="Proteomes" id="UP000799440">
    <property type="component" value="Unassembled WGS sequence"/>
</dbReference>
<feature type="region of interest" description="Disordered" evidence="1">
    <location>
        <begin position="236"/>
        <end position="257"/>
    </location>
</feature>